<organism evidence="1 2">
    <name type="scientific">Nocardia veterana</name>
    <dbReference type="NCBI Taxonomy" id="132249"/>
    <lineage>
        <taxon>Bacteria</taxon>
        <taxon>Bacillati</taxon>
        <taxon>Actinomycetota</taxon>
        <taxon>Actinomycetes</taxon>
        <taxon>Mycobacteriales</taxon>
        <taxon>Nocardiaceae</taxon>
        <taxon>Nocardia</taxon>
    </lineage>
</organism>
<dbReference type="Proteomes" id="UP000523447">
    <property type="component" value="Unassembled WGS sequence"/>
</dbReference>
<gene>
    <name evidence="1" type="ORF">HGA07_12130</name>
</gene>
<proteinExistence type="predicted"/>
<sequence length="412" mass="44979">MTEHLVADPHEIAGLSNAVKDIAHDGNTIAIFVGKCCNVDGGNFGGKILEPLTVPFRVAADATKSRMGDIANQTMVTSGELNRAAWLYHNQELQNYEALNAATVDLNGVPVSVASDHENPGFVKPYLDPVSYPKSEELKLDPPSAAPPELADIIAETTGIVGDVNDSIKNVTRMAGNEVNILETILSPVTANWNELRRIGESYKVAGNAMETSGSNLESAVRRIGPKWDGKAAIGFEDWARKQISAMKWEGPVGRVVSDVCNEVADKIREGVRTVCQKLQEFIKSFIEFRGAKDIFKLVVKKIPFIGTAIEVLDAARKIWNVVDLVKTIIQEIETLRNSLKQFLEFVSNPADKGKQWVEQKLEPITSKVDNAAEKAALVNDIGMISQFGDTLNRPKVGYDIGSGTQPWENAP</sequence>
<dbReference type="EMBL" id="JAAXPE010000009">
    <property type="protein sequence ID" value="NKY86372.1"/>
    <property type="molecule type" value="Genomic_DNA"/>
</dbReference>
<accession>A0A7X6LXK0</accession>
<name>A0A7X6LXK0_9NOCA</name>
<comment type="caution">
    <text evidence="1">The sequence shown here is derived from an EMBL/GenBank/DDBJ whole genome shotgun (WGS) entry which is preliminary data.</text>
</comment>
<dbReference type="AlphaFoldDB" id="A0A7X6LXK0"/>
<keyword evidence="2" id="KW-1185">Reference proteome</keyword>
<protein>
    <submittedName>
        <fullName evidence="1">Uncharacterized protein</fullName>
    </submittedName>
</protein>
<evidence type="ECO:0000313" key="1">
    <source>
        <dbReference type="EMBL" id="NKY86372.1"/>
    </source>
</evidence>
<evidence type="ECO:0000313" key="2">
    <source>
        <dbReference type="Proteomes" id="UP000523447"/>
    </source>
</evidence>
<dbReference type="RefSeq" id="WP_040718274.1">
    <property type="nucleotide sequence ID" value="NZ_CAWPHS010000089.1"/>
</dbReference>
<reference evidence="1 2" key="1">
    <citation type="submission" date="2020-04" db="EMBL/GenBank/DDBJ databases">
        <title>MicrobeNet Type strains.</title>
        <authorList>
            <person name="Nicholson A.C."/>
        </authorList>
    </citation>
    <scope>NUCLEOTIDE SEQUENCE [LARGE SCALE GENOMIC DNA]</scope>
    <source>
        <strain evidence="1 2">DSM 44445</strain>
    </source>
</reference>